<proteinExistence type="predicted"/>
<evidence type="ECO:0000256" key="1">
    <source>
        <dbReference type="SAM" id="MobiDB-lite"/>
    </source>
</evidence>
<dbReference type="Proteomes" id="UP000245764">
    <property type="component" value="Chromosome 3"/>
</dbReference>
<feature type="compositionally biased region" description="Basic and acidic residues" evidence="1">
    <location>
        <begin position="328"/>
        <end position="342"/>
    </location>
</feature>
<dbReference type="AlphaFoldDB" id="A0A2H1G6N6"/>
<feature type="region of interest" description="Disordered" evidence="1">
    <location>
        <begin position="87"/>
        <end position="108"/>
    </location>
</feature>
<evidence type="ECO:0000313" key="2">
    <source>
        <dbReference type="EMBL" id="SMR49225.1"/>
    </source>
</evidence>
<accession>A0A2H1G6N6</accession>
<dbReference type="EMBL" id="LT854255">
    <property type="protein sequence ID" value="SMR49225.1"/>
    <property type="molecule type" value="Genomic_DNA"/>
</dbReference>
<name>A0A2H1G6N6_ZYMTR</name>
<feature type="region of interest" description="Disordered" evidence="1">
    <location>
        <begin position="323"/>
        <end position="361"/>
    </location>
</feature>
<evidence type="ECO:0000313" key="3">
    <source>
        <dbReference type="Proteomes" id="UP000245764"/>
    </source>
</evidence>
<organism evidence="2 3">
    <name type="scientific">Zymoseptoria tritici ST99CH_1E4</name>
    <dbReference type="NCBI Taxonomy" id="1276532"/>
    <lineage>
        <taxon>Eukaryota</taxon>
        <taxon>Fungi</taxon>
        <taxon>Dikarya</taxon>
        <taxon>Ascomycota</taxon>
        <taxon>Pezizomycotina</taxon>
        <taxon>Dothideomycetes</taxon>
        <taxon>Dothideomycetidae</taxon>
        <taxon>Mycosphaerellales</taxon>
        <taxon>Mycosphaerellaceae</taxon>
        <taxon>Zymoseptoria</taxon>
    </lineage>
</organism>
<protein>
    <submittedName>
        <fullName evidence="2">Uncharacterized protein</fullName>
    </submittedName>
</protein>
<sequence>MRSALSFRGRSDKGPLTLRQPQPPTIPSPAPRPRISHSWIYPLLFRPSLPPQSLSSTPKVIPPQARRPFALARPLRSARAEPQVRLPSPRVWRPSGPVSADPAVRVEPSGPARPVRVVRLQNTKHLRIRRPIQPEPLPARPVQERIPSGMYRDETHRANFEPLPINTDWANEGMTNVARCHQIGEWISNCSKPAPVSLNVPLSVDVLDRSMPWVESTISGLDWSYGTATTLNITSNPVFEDDITTCSKQSDKSTDTAMTGSTNSSWQRCLEEIRREVDEVLAVCKDNWRNALPRATGLCQRALDYSINFKWYHDFLSYKPENRRRKSGGSEHLHQKHQEYPKAARLSEVQKQWRQKNETLG</sequence>
<feature type="region of interest" description="Disordered" evidence="1">
    <location>
        <begin position="1"/>
        <end position="33"/>
    </location>
</feature>
<gene>
    <name evidence="2" type="ORF">ZT1E4_G4617</name>
</gene>
<reference evidence="3" key="1">
    <citation type="submission" date="2017-05" db="EMBL/GenBank/DDBJ databases">
        <authorList>
            <person name="Song R."/>
            <person name="Chenine A.L."/>
            <person name="Ruprecht R.M."/>
        </authorList>
    </citation>
    <scope>NUCLEOTIDE SEQUENCE [LARGE SCALE GENOMIC DNA]</scope>
</reference>
<feature type="compositionally biased region" description="Pro residues" evidence="1">
    <location>
        <begin position="21"/>
        <end position="32"/>
    </location>
</feature>